<dbReference type="InterPro" id="IPR025652">
    <property type="entry name" value="TesB_C"/>
</dbReference>
<dbReference type="GO" id="GO:0006637">
    <property type="term" value="P:acyl-CoA metabolic process"/>
    <property type="evidence" value="ECO:0007669"/>
    <property type="project" value="InterPro"/>
</dbReference>
<dbReference type="NCBIfam" id="TIGR00189">
    <property type="entry name" value="tesB"/>
    <property type="match status" value="1"/>
</dbReference>
<evidence type="ECO:0000259" key="9">
    <source>
        <dbReference type="Pfam" id="PF13622"/>
    </source>
</evidence>
<organism evidence="10 11">
    <name type="scientific">Streptomyces toyocaensis</name>
    <dbReference type="NCBI Taxonomy" id="55952"/>
    <lineage>
        <taxon>Bacteria</taxon>
        <taxon>Bacillati</taxon>
        <taxon>Actinomycetota</taxon>
        <taxon>Actinomycetes</taxon>
        <taxon>Kitasatosporales</taxon>
        <taxon>Streptomycetaceae</taxon>
        <taxon>Streptomyces</taxon>
    </lineage>
</organism>
<gene>
    <name evidence="10" type="ORF">BU52_10515</name>
</gene>
<protein>
    <recommendedName>
        <fullName evidence="6">Acyl-CoA thioesterase 2</fullName>
    </recommendedName>
    <alternativeName>
        <fullName evidence="7">Thioesterase II</fullName>
    </alternativeName>
</protein>
<accession>A0A081XU00</accession>
<dbReference type="CDD" id="cd03445">
    <property type="entry name" value="Thioesterase_II_repeat2"/>
    <property type="match status" value="1"/>
</dbReference>
<comment type="catalytic activity">
    <reaction evidence="5">
        <text>a fatty acyl-CoA + H2O = a fatty acid + CoA + H(+)</text>
        <dbReference type="Rhea" id="RHEA:16781"/>
        <dbReference type="ChEBI" id="CHEBI:15377"/>
        <dbReference type="ChEBI" id="CHEBI:15378"/>
        <dbReference type="ChEBI" id="CHEBI:28868"/>
        <dbReference type="ChEBI" id="CHEBI:57287"/>
        <dbReference type="ChEBI" id="CHEBI:77636"/>
        <dbReference type="EC" id="3.1.2.20"/>
    </reaction>
    <physiologicalReaction direction="left-to-right" evidence="5">
        <dbReference type="Rhea" id="RHEA:16782"/>
    </physiologicalReaction>
</comment>
<feature type="domain" description="Acyl-CoA thioesterase 2 C-terminal" evidence="8">
    <location>
        <begin position="172"/>
        <end position="283"/>
    </location>
</feature>
<evidence type="ECO:0000256" key="3">
    <source>
        <dbReference type="ARBA" id="ARBA00022801"/>
    </source>
</evidence>
<proteinExistence type="inferred from homology"/>
<sequence length="300" mass="33239">MSQALQELLDLLDLEQIEENIFRGHSRPAVVPRVFGGQVAAQALVAAGRTVPEDRPAHSLHAYFLRSGDPGAPIVYTVDRIRDGRSFTTRRVVAVQHGKPIFHLSASFQTYEEGLDHQEPMPPSPDPDTLPTSEDRLRGYAHLAPEVVDRFLEARAAVDLRYVDEPPYGRFGEPRAPHSQVWFRTNGKLADDPLLHVVLATYVSDMTLLDSVLLAHGRGGWAVGDVVGASLDHAMWFHRPFRADEWLLYDQQSPSAHGGRGLGQARIYTQDGRLAVSVIQEGVVRVPRGAREPVRGGRET</sequence>
<dbReference type="InterPro" id="IPR029069">
    <property type="entry name" value="HotDog_dom_sf"/>
</dbReference>
<evidence type="ECO:0000313" key="11">
    <source>
        <dbReference type="Proteomes" id="UP000028341"/>
    </source>
</evidence>
<comment type="caution">
    <text evidence="10">The sequence shown here is derived from an EMBL/GenBank/DDBJ whole genome shotgun (WGS) entry which is preliminary data.</text>
</comment>
<dbReference type="FunFam" id="2.40.160.210:FF:000001">
    <property type="entry name" value="Acyl-CoA thioesterase II"/>
    <property type="match status" value="1"/>
</dbReference>
<keyword evidence="3" id="KW-0378">Hydrolase</keyword>
<keyword evidence="11" id="KW-1185">Reference proteome</keyword>
<dbReference type="STRING" id="55952.BU52_10515"/>
<evidence type="ECO:0000256" key="5">
    <source>
        <dbReference type="ARBA" id="ARBA00050943"/>
    </source>
</evidence>
<evidence type="ECO:0000256" key="6">
    <source>
        <dbReference type="ARBA" id="ARBA00071120"/>
    </source>
</evidence>
<dbReference type="InterPro" id="IPR042171">
    <property type="entry name" value="Acyl-CoA_hotdog"/>
</dbReference>
<feature type="domain" description="Acyl-CoA thioesterase-like N-terminal HotDog" evidence="9">
    <location>
        <begin position="33"/>
        <end position="109"/>
    </location>
</feature>
<evidence type="ECO:0000256" key="7">
    <source>
        <dbReference type="ARBA" id="ARBA00079653"/>
    </source>
</evidence>
<dbReference type="eggNOG" id="COG1946">
    <property type="taxonomic scope" value="Bacteria"/>
</dbReference>
<keyword evidence="4" id="KW-0443">Lipid metabolism</keyword>
<evidence type="ECO:0000256" key="2">
    <source>
        <dbReference type="ARBA" id="ARBA00011881"/>
    </source>
</evidence>
<dbReference type="GO" id="GO:0009062">
    <property type="term" value="P:fatty acid catabolic process"/>
    <property type="evidence" value="ECO:0007669"/>
    <property type="project" value="TreeGrafter"/>
</dbReference>
<dbReference type="PANTHER" id="PTHR11066:SF34">
    <property type="entry name" value="ACYL-COENZYME A THIOESTERASE 8"/>
    <property type="match status" value="1"/>
</dbReference>
<dbReference type="PANTHER" id="PTHR11066">
    <property type="entry name" value="ACYL-COA THIOESTERASE"/>
    <property type="match status" value="1"/>
</dbReference>
<dbReference type="RefSeq" id="WP_037931668.1">
    <property type="nucleotide sequence ID" value="NZ_JBFADL010000005.1"/>
</dbReference>
<evidence type="ECO:0000256" key="4">
    <source>
        <dbReference type="ARBA" id="ARBA00023098"/>
    </source>
</evidence>
<dbReference type="OrthoDB" id="9781019at2"/>
<dbReference type="CDD" id="cd03444">
    <property type="entry name" value="Thioesterase_II_repeat1"/>
    <property type="match status" value="1"/>
</dbReference>
<dbReference type="AlphaFoldDB" id="A0A081XU00"/>
<dbReference type="SUPFAM" id="SSF54637">
    <property type="entry name" value="Thioesterase/thiol ester dehydrase-isomerase"/>
    <property type="match status" value="2"/>
</dbReference>
<reference evidence="10 11" key="1">
    <citation type="submission" date="2014-02" db="EMBL/GenBank/DDBJ databases">
        <title>The genome announcement of Streptomyces toyocaensis NRRL15009.</title>
        <authorList>
            <person name="Hong H.-J."/>
            <person name="Kwun M.J."/>
        </authorList>
    </citation>
    <scope>NUCLEOTIDE SEQUENCE [LARGE SCALE GENOMIC DNA]</scope>
    <source>
        <strain evidence="10 11">NRRL 15009</strain>
    </source>
</reference>
<dbReference type="Gene3D" id="2.40.160.210">
    <property type="entry name" value="Acyl-CoA thioesterase, double hotdog domain"/>
    <property type="match status" value="1"/>
</dbReference>
<evidence type="ECO:0000313" key="10">
    <source>
        <dbReference type="EMBL" id="KES07023.1"/>
    </source>
</evidence>
<name>A0A081XU00_STRTO</name>
<evidence type="ECO:0000259" key="8">
    <source>
        <dbReference type="Pfam" id="PF02551"/>
    </source>
</evidence>
<dbReference type="Pfam" id="PF02551">
    <property type="entry name" value="Acyl_CoA_thio"/>
    <property type="match status" value="1"/>
</dbReference>
<evidence type="ECO:0000256" key="1">
    <source>
        <dbReference type="ARBA" id="ARBA00006538"/>
    </source>
</evidence>
<comment type="subunit">
    <text evidence="2">Homotetramer.</text>
</comment>
<dbReference type="InterPro" id="IPR003703">
    <property type="entry name" value="Acyl_CoA_thio"/>
</dbReference>
<dbReference type="GO" id="GO:0047617">
    <property type="term" value="F:fatty acyl-CoA hydrolase activity"/>
    <property type="evidence" value="ECO:0007669"/>
    <property type="project" value="UniProtKB-EC"/>
</dbReference>
<dbReference type="InterPro" id="IPR049449">
    <property type="entry name" value="TesB_ACOT8-like_N"/>
</dbReference>
<dbReference type="Proteomes" id="UP000028341">
    <property type="component" value="Unassembled WGS sequence"/>
</dbReference>
<dbReference type="EMBL" id="JFCB01000007">
    <property type="protein sequence ID" value="KES07023.1"/>
    <property type="molecule type" value="Genomic_DNA"/>
</dbReference>
<dbReference type="Pfam" id="PF13622">
    <property type="entry name" value="4HBT_3"/>
    <property type="match status" value="1"/>
</dbReference>
<comment type="similarity">
    <text evidence="1">Belongs to the C/M/P thioester hydrolase family.</text>
</comment>